<keyword evidence="1" id="KW-1133">Transmembrane helix</keyword>
<keyword evidence="1" id="KW-0812">Transmembrane</keyword>
<dbReference type="EMBL" id="JAGMVJ010000002">
    <property type="protein sequence ID" value="KAH7093703.1"/>
    <property type="molecule type" value="Genomic_DNA"/>
</dbReference>
<feature type="transmembrane region" description="Helical" evidence="1">
    <location>
        <begin position="575"/>
        <end position="595"/>
    </location>
</feature>
<feature type="transmembrane region" description="Helical" evidence="1">
    <location>
        <begin position="507"/>
        <end position="528"/>
    </location>
</feature>
<feature type="transmembrane region" description="Helical" evidence="1">
    <location>
        <begin position="422"/>
        <end position="442"/>
    </location>
</feature>
<evidence type="ECO:0000259" key="2">
    <source>
        <dbReference type="Pfam" id="PF20163"/>
    </source>
</evidence>
<dbReference type="Pfam" id="PF20163">
    <property type="entry name" value="DUF6536"/>
    <property type="match status" value="1"/>
</dbReference>
<dbReference type="PANTHER" id="PTHR35395:SF1">
    <property type="entry name" value="DUF6536 DOMAIN-CONTAINING PROTEIN"/>
    <property type="match status" value="1"/>
</dbReference>
<evidence type="ECO:0000313" key="3">
    <source>
        <dbReference type="EMBL" id="KAH7093703.1"/>
    </source>
</evidence>
<dbReference type="PANTHER" id="PTHR35395">
    <property type="entry name" value="DUF6536 DOMAIN-CONTAINING PROTEIN"/>
    <property type="match status" value="1"/>
</dbReference>
<proteinExistence type="predicted"/>
<protein>
    <recommendedName>
        <fullName evidence="2">DUF6536 domain-containing protein</fullName>
    </recommendedName>
</protein>
<dbReference type="Proteomes" id="UP000813461">
    <property type="component" value="Unassembled WGS sequence"/>
</dbReference>
<feature type="transmembrane region" description="Helical" evidence="1">
    <location>
        <begin position="676"/>
        <end position="702"/>
    </location>
</feature>
<feature type="transmembrane region" description="Helical" evidence="1">
    <location>
        <begin position="186"/>
        <end position="203"/>
    </location>
</feature>
<name>A0A8K0RIZ7_9PLEO</name>
<organism evidence="3 4">
    <name type="scientific">Paraphoma chrysanthemicola</name>
    <dbReference type="NCBI Taxonomy" id="798071"/>
    <lineage>
        <taxon>Eukaryota</taxon>
        <taxon>Fungi</taxon>
        <taxon>Dikarya</taxon>
        <taxon>Ascomycota</taxon>
        <taxon>Pezizomycotina</taxon>
        <taxon>Dothideomycetes</taxon>
        <taxon>Pleosporomycetidae</taxon>
        <taxon>Pleosporales</taxon>
        <taxon>Pleosporineae</taxon>
        <taxon>Phaeosphaeriaceae</taxon>
        <taxon>Paraphoma</taxon>
    </lineage>
</organism>
<accession>A0A8K0RIZ7</accession>
<feature type="transmembrane region" description="Helical" evidence="1">
    <location>
        <begin position="633"/>
        <end position="656"/>
    </location>
</feature>
<comment type="caution">
    <text evidence="3">The sequence shown here is derived from an EMBL/GenBank/DDBJ whole genome shotgun (WGS) entry which is preliminary data.</text>
</comment>
<reference evidence="3" key="1">
    <citation type="journal article" date="2021" name="Nat. Commun.">
        <title>Genetic determinants of endophytism in the Arabidopsis root mycobiome.</title>
        <authorList>
            <person name="Mesny F."/>
            <person name="Miyauchi S."/>
            <person name="Thiergart T."/>
            <person name="Pickel B."/>
            <person name="Atanasova L."/>
            <person name="Karlsson M."/>
            <person name="Huettel B."/>
            <person name="Barry K.W."/>
            <person name="Haridas S."/>
            <person name="Chen C."/>
            <person name="Bauer D."/>
            <person name="Andreopoulos W."/>
            <person name="Pangilinan J."/>
            <person name="LaButti K."/>
            <person name="Riley R."/>
            <person name="Lipzen A."/>
            <person name="Clum A."/>
            <person name="Drula E."/>
            <person name="Henrissat B."/>
            <person name="Kohler A."/>
            <person name="Grigoriev I.V."/>
            <person name="Martin F.M."/>
            <person name="Hacquard S."/>
        </authorList>
    </citation>
    <scope>NUCLEOTIDE SEQUENCE</scope>
    <source>
        <strain evidence="3">MPI-SDFR-AT-0120</strain>
    </source>
</reference>
<evidence type="ECO:0000313" key="4">
    <source>
        <dbReference type="Proteomes" id="UP000813461"/>
    </source>
</evidence>
<sequence>MLKRVVDAAKHLRKQQPVYQPWTHGDSTELRNLTALSTKSDLDVDTEYSPHVLSSDTQSLRSLKKTRVQRVIGDQFAGWRFGALQFGVWATIVFLINFIVTIWGSTARSNGVLLEGDCGRVKRLNTGLHVLINILSTILLSGSNYCMQCLSGPTRSEVDQAHAQGIWLDIGIPSIRNVKHLGRQRIVLWMLLAITSLPLHLFYNSAVFGSLSSNDYLAFSVSNTFLEDADCRNCSTFPNRNMTAVYTGGQGYGYSSYSFLVPDIPNILSNLHKDYKSGKLERFEAAQCLDRYATSIQSERRHLLLVAGETNFPAPADNKYIPGSHVYWANPFYSSAADEARKASDAYAWICSGLDINRDVACSNRFNEVRSNASAWHVGPYCKNASGTSYSCGDGGFINLPVEYCLSQRAEPHCRLQFNTTIAIIVTVLNFVKAVLMFLVAFRVKDEPLITMGDAVATYLEKPDSTSKDMCLLSIHDIRHSGYQTGAREWRDLRLRWKDVASKKRRATTLAIFACALIIVICLLAWGVSSLPSGTPRSLADLTKLGYGTVDPRTAITGLPNNLVLNAIVANSPQVILSMLYFSYNALFTSFLLSYEWTTYAQKKAGLRVSRQPIGSQRTEYFLQLPYRFGIPLMALSGTLHWLVSQAIFLVSIDFYDLEGIPGSSNGISTNMMTCGFSPIAIISVIILGVFMMVGIVGFGYIPYRRGMPLAGSCSMAMSAACHVDKRECAGETAAVEKVQWGVVGVTENGVGHCSFSTGVVGVPVVGEMYAGHKDGI</sequence>
<keyword evidence="1" id="KW-0472">Membrane</keyword>
<evidence type="ECO:0000256" key="1">
    <source>
        <dbReference type="SAM" id="Phobius"/>
    </source>
</evidence>
<feature type="domain" description="DUF6536" evidence="2">
    <location>
        <begin position="79"/>
        <end position="226"/>
    </location>
</feature>
<feature type="transmembrane region" description="Helical" evidence="1">
    <location>
        <begin position="86"/>
        <end position="106"/>
    </location>
</feature>
<dbReference type="InterPro" id="IPR046623">
    <property type="entry name" value="DUF6536"/>
</dbReference>
<dbReference type="OrthoDB" id="5429634at2759"/>
<feature type="transmembrane region" description="Helical" evidence="1">
    <location>
        <begin position="126"/>
        <end position="147"/>
    </location>
</feature>
<gene>
    <name evidence="3" type="ORF">FB567DRAFT_178552</name>
</gene>
<dbReference type="AlphaFoldDB" id="A0A8K0RIZ7"/>
<keyword evidence="4" id="KW-1185">Reference proteome</keyword>